<sequence>MSDRKGKQPVSSHRPSQLRNEIIPDSSDNERGINESVVQVPNSDTAVPETQYIPEGLEHDRRDIWRQSSEPPNTADEALLSRCGYSKKTGTTVASPFVVRQLEKPKEVQGSIFSFASPNAFSKPALQMPLMPRPREDATVAPKPSPSIVQSTTPQNVDGHQADENSPVMHETYDHESVQPKSHNYGGDTEATSNSQDSHCPASYIQDFAQSEASAAHAIPPHSDAQTNVFDVHPGSEHLSQSRQVHDSMLHEKLGQDSSNRISKMRTKKRTKGPTTPPDLRNLNHGTTLSTSPEHEVILNMMAMCLRAGDTKARNILDINAKAHEDTVTSLRETIGQQNNLIQNLQARNDSLEGRVQKVSDTTTRLQKYVKGMEGDYARLKIQAEAHRKTCDNLMRVSIDEAEQEKLALQRDFLQTVDALNTSQRHMRAAMNDCFNQLMSTEGRYHVISKQMQKLTADYNEEKKKSSNLEQKILPAVQAITASLDENRAVILEKVGDVQGSLDDKSAEQEGDIRLKECLDALRSIQAIPMLTISDVRKAEVMLRFIHEK</sequence>
<feature type="coiled-coil region" evidence="1">
    <location>
        <begin position="328"/>
        <end position="362"/>
    </location>
</feature>
<keyword evidence="4" id="KW-1185">Reference proteome</keyword>
<reference evidence="3 4" key="1">
    <citation type="submission" date="2024-02" db="EMBL/GenBank/DDBJ databases">
        <title>De novo assembly and annotation of 12 fungi associated with fruit tree decline syndrome in Ontario, Canada.</title>
        <authorList>
            <person name="Sulman M."/>
            <person name="Ellouze W."/>
            <person name="Ilyukhin E."/>
        </authorList>
    </citation>
    <scope>NUCLEOTIDE SEQUENCE [LARGE SCALE GENOMIC DNA]</scope>
    <source>
        <strain evidence="3 4">M42-189</strain>
    </source>
</reference>
<accession>A0ABR3S2G8</accession>
<feature type="compositionally biased region" description="Polar residues" evidence="2">
    <location>
        <begin position="9"/>
        <end position="19"/>
    </location>
</feature>
<protein>
    <submittedName>
        <fullName evidence="3">Uncharacterized protein</fullName>
    </submittedName>
</protein>
<evidence type="ECO:0000256" key="1">
    <source>
        <dbReference type="SAM" id="Coils"/>
    </source>
</evidence>
<keyword evidence="1" id="KW-0175">Coiled coil</keyword>
<gene>
    <name evidence="3" type="ORF">SLS60_002318</name>
</gene>
<organism evidence="3 4">
    <name type="scientific">Paraconiothyrium brasiliense</name>
    <dbReference type="NCBI Taxonomy" id="300254"/>
    <lineage>
        <taxon>Eukaryota</taxon>
        <taxon>Fungi</taxon>
        <taxon>Dikarya</taxon>
        <taxon>Ascomycota</taxon>
        <taxon>Pezizomycotina</taxon>
        <taxon>Dothideomycetes</taxon>
        <taxon>Pleosporomycetidae</taxon>
        <taxon>Pleosporales</taxon>
        <taxon>Massarineae</taxon>
        <taxon>Didymosphaeriaceae</taxon>
        <taxon>Paraconiothyrium</taxon>
    </lineage>
</organism>
<feature type="compositionally biased region" description="Basic residues" evidence="2">
    <location>
        <begin position="263"/>
        <end position="272"/>
    </location>
</feature>
<evidence type="ECO:0000313" key="3">
    <source>
        <dbReference type="EMBL" id="KAL1610648.1"/>
    </source>
</evidence>
<dbReference type="EMBL" id="JAKJXO020000002">
    <property type="protein sequence ID" value="KAL1610648.1"/>
    <property type="molecule type" value="Genomic_DNA"/>
</dbReference>
<feature type="region of interest" description="Disordered" evidence="2">
    <location>
        <begin position="135"/>
        <end position="200"/>
    </location>
</feature>
<feature type="region of interest" description="Disordered" evidence="2">
    <location>
        <begin position="1"/>
        <end position="78"/>
    </location>
</feature>
<dbReference type="Gene3D" id="1.10.287.1490">
    <property type="match status" value="1"/>
</dbReference>
<feature type="compositionally biased region" description="Basic and acidic residues" evidence="2">
    <location>
        <begin position="56"/>
        <end position="65"/>
    </location>
</feature>
<feature type="compositionally biased region" description="Basic and acidic residues" evidence="2">
    <location>
        <begin position="244"/>
        <end position="255"/>
    </location>
</feature>
<evidence type="ECO:0000313" key="4">
    <source>
        <dbReference type="Proteomes" id="UP001521785"/>
    </source>
</evidence>
<feature type="compositionally biased region" description="Polar residues" evidence="2">
    <location>
        <begin position="36"/>
        <end position="45"/>
    </location>
</feature>
<feature type="region of interest" description="Disordered" evidence="2">
    <location>
        <begin position="224"/>
        <end position="289"/>
    </location>
</feature>
<proteinExistence type="predicted"/>
<evidence type="ECO:0000256" key="2">
    <source>
        <dbReference type="SAM" id="MobiDB-lite"/>
    </source>
</evidence>
<comment type="caution">
    <text evidence="3">The sequence shown here is derived from an EMBL/GenBank/DDBJ whole genome shotgun (WGS) entry which is preliminary data.</text>
</comment>
<feature type="compositionally biased region" description="Polar residues" evidence="2">
    <location>
        <begin position="147"/>
        <end position="158"/>
    </location>
</feature>
<dbReference type="Proteomes" id="UP001521785">
    <property type="component" value="Unassembled WGS sequence"/>
</dbReference>
<name>A0ABR3S2G8_9PLEO</name>